<organism evidence="1 2">
    <name type="scientific">Phytophthora fragariaefolia</name>
    <dbReference type="NCBI Taxonomy" id="1490495"/>
    <lineage>
        <taxon>Eukaryota</taxon>
        <taxon>Sar</taxon>
        <taxon>Stramenopiles</taxon>
        <taxon>Oomycota</taxon>
        <taxon>Peronosporomycetes</taxon>
        <taxon>Peronosporales</taxon>
        <taxon>Peronosporaceae</taxon>
        <taxon>Phytophthora</taxon>
    </lineage>
</organism>
<accession>A0A9W6WUG8</accession>
<protein>
    <submittedName>
        <fullName evidence="1">Unnamed protein product</fullName>
    </submittedName>
</protein>
<dbReference type="EMBL" id="BSXT01000117">
    <property type="protein sequence ID" value="GMF18135.1"/>
    <property type="molecule type" value="Genomic_DNA"/>
</dbReference>
<evidence type="ECO:0000313" key="1">
    <source>
        <dbReference type="EMBL" id="GMF18135.1"/>
    </source>
</evidence>
<dbReference type="AlphaFoldDB" id="A0A9W6WUG8"/>
<sequence>MVKFQWLDTQFQKQDEYVGVSVVQRGVENYSNIKKSPSKPARRLLCQADASEVQIEEDASDIEEVNDDSEYRRYETAVEHPATMNEVETIKNMKFDLCAQILSPVDLFQHDDGSTKTRIRKEYRHLF</sequence>
<name>A0A9W6WUG8_9STRA</name>
<comment type="caution">
    <text evidence="1">The sequence shown here is derived from an EMBL/GenBank/DDBJ whole genome shotgun (WGS) entry which is preliminary data.</text>
</comment>
<proteinExistence type="predicted"/>
<dbReference type="OrthoDB" id="108269at2759"/>
<dbReference type="Proteomes" id="UP001165121">
    <property type="component" value="Unassembled WGS sequence"/>
</dbReference>
<reference evidence="1" key="1">
    <citation type="submission" date="2023-04" db="EMBL/GenBank/DDBJ databases">
        <title>Phytophthora fragariaefolia NBRC 109709.</title>
        <authorList>
            <person name="Ichikawa N."/>
            <person name="Sato H."/>
            <person name="Tonouchi N."/>
        </authorList>
    </citation>
    <scope>NUCLEOTIDE SEQUENCE</scope>
    <source>
        <strain evidence="1">NBRC 109709</strain>
    </source>
</reference>
<keyword evidence="2" id="KW-1185">Reference proteome</keyword>
<evidence type="ECO:0000313" key="2">
    <source>
        <dbReference type="Proteomes" id="UP001165121"/>
    </source>
</evidence>
<gene>
    <name evidence="1" type="ORF">Pfra01_000149200</name>
</gene>